<dbReference type="Proteomes" id="UP000308489">
    <property type="component" value="Chromosome 1"/>
</dbReference>
<name>A0A4U9REP3_HATHI</name>
<dbReference type="AlphaFoldDB" id="A0A4U9REP3"/>
<dbReference type="InterPro" id="IPR027275">
    <property type="entry name" value="PRC-brl_dom"/>
</dbReference>
<reference evidence="2 3" key="1">
    <citation type="submission" date="2019-05" db="EMBL/GenBank/DDBJ databases">
        <authorList>
            <consortium name="Pathogen Informatics"/>
        </authorList>
    </citation>
    <scope>NUCLEOTIDE SEQUENCE [LARGE SCALE GENOMIC DNA]</scope>
    <source>
        <strain evidence="2 3">NCTC503</strain>
    </source>
</reference>
<protein>
    <submittedName>
        <fullName evidence="2">Sporulation-like protein</fullName>
    </submittedName>
</protein>
<dbReference type="NCBIfam" id="TIGR02888">
    <property type="entry name" value="spore_YlmC_YmxH"/>
    <property type="match status" value="1"/>
</dbReference>
<proteinExistence type="predicted"/>
<keyword evidence="3" id="KW-1185">Reference proteome</keyword>
<dbReference type="EMBL" id="LR590481">
    <property type="protein sequence ID" value="VTQ90325.1"/>
    <property type="molecule type" value="Genomic_DNA"/>
</dbReference>
<dbReference type="Pfam" id="PF05239">
    <property type="entry name" value="PRC"/>
    <property type="match status" value="1"/>
</dbReference>
<evidence type="ECO:0000313" key="2">
    <source>
        <dbReference type="EMBL" id="VTQ90325.1"/>
    </source>
</evidence>
<dbReference type="PANTHER" id="PTHR40061:SF1">
    <property type="entry name" value="SPORULATION PROTEIN YLMC-RELATED"/>
    <property type="match status" value="1"/>
</dbReference>
<dbReference type="InterPro" id="IPR014238">
    <property type="entry name" value="Spore_YlmC/YmxH"/>
</dbReference>
<dbReference type="KEGG" id="hhw:NCTC503_01578"/>
<dbReference type="Gene3D" id="2.30.30.240">
    <property type="entry name" value="PRC-barrel domain"/>
    <property type="match status" value="1"/>
</dbReference>
<organism evidence="2 3">
    <name type="scientific">Hathewaya histolytica</name>
    <name type="common">Clostridium histolyticum</name>
    <dbReference type="NCBI Taxonomy" id="1498"/>
    <lineage>
        <taxon>Bacteria</taxon>
        <taxon>Bacillati</taxon>
        <taxon>Bacillota</taxon>
        <taxon>Clostridia</taxon>
        <taxon>Eubacteriales</taxon>
        <taxon>Clostridiaceae</taxon>
        <taxon>Hathewaya</taxon>
    </lineage>
</organism>
<sequence>MEDIKEVQDLFSLNNIRSMEVVDLDSGKKLGFIKDLVINCEDYKIISILLPEEKVSWFGKENYLEIPWNKVHKIGEDVILVQGLEETINLR</sequence>
<accession>A0A4U9REP3</accession>
<evidence type="ECO:0000259" key="1">
    <source>
        <dbReference type="Pfam" id="PF05239"/>
    </source>
</evidence>
<dbReference type="InterPro" id="IPR011033">
    <property type="entry name" value="PRC_barrel-like_sf"/>
</dbReference>
<dbReference type="SUPFAM" id="SSF50346">
    <property type="entry name" value="PRC-barrel domain"/>
    <property type="match status" value="1"/>
</dbReference>
<dbReference type="PANTHER" id="PTHR40061">
    <property type="entry name" value="SPORULATION PROTEIN YLMC-RELATED"/>
    <property type="match status" value="1"/>
</dbReference>
<dbReference type="RefSeq" id="WP_415578711.1">
    <property type="nucleotide sequence ID" value="NZ_CBCRUQ010000018.1"/>
</dbReference>
<gene>
    <name evidence="2" type="ORF">NCTC503_01578</name>
</gene>
<evidence type="ECO:0000313" key="3">
    <source>
        <dbReference type="Proteomes" id="UP000308489"/>
    </source>
</evidence>
<feature type="domain" description="PRC-barrel" evidence="1">
    <location>
        <begin position="9"/>
        <end position="86"/>
    </location>
</feature>